<dbReference type="Gene3D" id="2.10.260.10">
    <property type="match status" value="1"/>
</dbReference>
<evidence type="ECO:0000313" key="2">
    <source>
        <dbReference type="Proteomes" id="UP000622533"/>
    </source>
</evidence>
<evidence type="ECO:0000313" key="1">
    <source>
        <dbReference type="EMBL" id="MBE9025363.1"/>
    </source>
</evidence>
<dbReference type="RefSeq" id="WP_193920343.1">
    <property type="nucleotide sequence ID" value="NZ_JADEXS020000001.1"/>
</dbReference>
<dbReference type="SUPFAM" id="SSF89447">
    <property type="entry name" value="AbrB/MazE/MraZ-like"/>
    <property type="match status" value="1"/>
</dbReference>
<dbReference type="Proteomes" id="UP000622533">
    <property type="component" value="Unassembled WGS sequence"/>
</dbReference>
<dbReference type="PANTHER" id="PTHR37550:SF1">
    <property type="entry name" value="SSL1300 PROTEIN"/>
    <property type="match status" value="1"/>
</dbReference>
<gene>
    <name evidence="1" type="ORF">IQ276_23950</name>
</gene>
<dbReference type="GO" id="GO:0003677">
    <property type="term" value="F:DNA binding"/>
    <property type="evidence" value="ECO:0007669"/>
    <property type="project" value="UniProtKB-KW"/>
</dbReference>
<name>A0A8J7AEG4_DESMC</name>
<protein>
    <submittedName>
        <fullName evidence="1">AbrB/MazE/SpoVT family DNA-binding domain-containing protein</fullName>
    </submittedName>
</protein>
<accession>A0A8J7AEG4</accession>
<comment type="caution">
    <text evidence="1">The sequence shown here is derived from an EMBL/GenBank/DDBJ whole genome shotgun (WGS) entry which is preliminary data.</text>
</comment>
<dbReference type="InterPro" id="IPR037914">
    <property type="entry name" value="SpoVT-AbrB_sf"/>
</dbReference>
<sequence length="79" mass="8818">MPNSCHVYLSRNGQNQVLTIPDEFALPGTEVLLRKEGNRLIIEPICPSSLLSLLATLEEITENFPDVDEELLPLDDITL</sequence>
<organism evidence="1 2">
    <name type="scientific">Desmonostoc muscorum LEGE 12446</name>
    <dbReference type="NCBI Taxonomy" id="1828758"/>
    <lineage>
        <taxon>Bacteria</taxon>
        <taxon>Bacillati</taxon>
        <taxon>Cyanobacteriota</taxon>
        <taxon>Cyanophyceae</taxon>
        <taxon>Nostocales</taxon>
        <taxon>Nostocaceae</taxon>
        <taxon>Desmonostoc</taxon>
    </lineage>
</organism>
<proteinExistence type="predicted"/>
<dbReference type="EMBL" id="JADEXS010000402">
    <property type="protein sequence ID" value="MBE9025363.1"/>
    <property type="molecule type" value="Genomic_DNA"/>
</dbReference>
<dbReference type="AlphaFoldDB" id="A0A8J7AEG4"/>
<dbReference type="InterPro" id="IPR051734">
    <property type="entry name" value="VapB_TA_antitoxins"/>
</dbReference>
<keyword evidence="1" id="KW-0238">DNA-binding</keyword>
<reference evidence="1" key="1">
    <citation type="submission" date="2020-10" db="EMBL/GenBank/DDBJ databases">
        <authorList>
            <person name="Castelo-Branco R."/>
            <person name="Eusebio N."/>
            <person name="Adriana R."/>
            <person name="Vieira A."/>
            <person name="Brugerolle De Fraissinette N."/>
            <person name="Rezende De Castro R."/>
            <person name="Schneider M.P."/>
            <person name="Vasconcelos V."/>
            <person name="Leao P.N."/>
        </authorList>
    </citation>
    <scope>NUCLEOTIDE SEQUENCE</scope>
    <source>
        <strain evidence="1">LEGE 12446</strain>
    </source>
</reference>
<dbReference type="PANTHER" id="PTHR37550">
    <property type="entry name" value="ANTITOXIN VAPB1"/>
    <property type="match status" value="1"/>
</dbReference>
<keyword evidence="2" id="KW-1185">Reference proteome</keyword>